<name>A0A1J3IZH8_NOCCA</name>
<evidence type="ECO:0000313" key="1">
    <source>
        <dbReference type="EMBL" id="JAU84836.1"/>
    </source>
</evidence>
<gene>
    <name evidence="1" type="ORF">MP_TR22481_c0_g1_i1_g.65614</name>
</gene>
<reference evidence="1" key="1">
    <citation type="submission" date="2016-07" db="EMBL/GenBank/DDBJ databases">
        <title>De novo transcriptome assembly of four accessions of the metal hyperaccumulator plant Noccaea caerulescens.</title>
        <authorList>
            <person name="Blande D."/>
            <person name="Halimaa P."/>
            <person name="Tervahauta A.I."/>
            <person name="Aarts M.G."/>
            <person name="Karenlampi S.O."/>
        </authorList>
    </citation>
    <scope>NUCLEOTIDE SEQUENCE</scope>
</reference>
<accession>A0A1J3IZH8</accession>
<sequence>MSTIKLFPERPLRQCRYWDCKKSGSPYCTLDHDTLSTLDESLEKAIVIVDGLSTDEKARISEKVLSVMYAKDNRNRCGIPRLDFQVLFKEPWNQYEFDFDLHHKEMARDWLFIANNTEPEATIWTKSHEEPMRGTTLTIYITESHHPYSGSFRLYKYTGCDCCAMRYSGTDSALYWLSYKPEGEDITAATVEE</sequence>
<organism evidence="1">
    <name type="scientific">Noccaea caerulescens</name>
    <name type="common">Alpine penny-cress</name>
    <name type="synonym">Thlaspi caerulescens</name>
    <dbReference type="NCBI Taxonomy" id="107243"/>
    <lineage>
        <taxon>Eukaryota</taxon>
        <taxon>Viridiplantae</taxon>
        <taxon>Streptophyta</taxon>
        <taxon>Embryophyta</taxon>
        <taxon>Tracheophyta</taxon>
        <taxon>Spermatophyta</taxon>
        <taxon>Magnoliopsida</taxon>
        <taxon>eudicotyledons</taxon>
        <taxon>Gunneridae</taxon>
        <taxon>Pentapetalae</taxon>
        <taxon>rosids</taxon>
        <taxon>malvids</taxon>
        <taxon>Brassicales</taxon>
        <taxon>Brassicaceae</taxon>
        <taxon>Coluteocarpeae</taxon>
        <taxon>Noccaea</taxon>
    </lineage>
</organism>
<proteinExistence type="predicted"/>
<protein>
    <submittedName>
        <fullName evidence="1">Uncharacterized protein</fullName>
    </submittedName>
</protein>
<dbReference type="AlphaFoldDB" id="A0A1J3IZH8"/>
<dbReference type="EMBL" id="GEVM01021102">
    <property type="protein sequence ID" value="JAU84836.1"/>
    <property type="molecule type" value="Transcribed_RNA"/>
</dbReference>